<protein>
    <submittedName>
        <fullName evidence="1">NlpD</fullName>
    </submittedName>
</protein>
<proteinExistence type="predicted"/>
<dbReference type="EMBL" id="BBXV01000019">
    <property type="protein sequence ID" value="GAQ17747.1"/>
    <property type="molecule type" value="Genomic_DNA"/>
</dbReference>
<reference evidence="2" key="1">
    <citation type="submission" date="2015-07" db="EMBL/GenBank/DDBJ databases">
        <title>Draft Genome Sequence of Oceanobacillus picturae Heshi-B3 that Was Isolated from Fermented Rice Bran with Aging Salted Mackerel, Which Was Named Heshiko as Traditional Fermented Seafood in Japan.</title>
        <authorList>
            <person name="Akuzawa S."/>
            <person name="Nakagawa J."/>
            <person name="Kanekatsu T."/>
            <person name="Kanesaki Y."/>
            <person name="Suzuki T."/>
        </authorList>
    </citation>
    <scope>NUCLEOTIDE SEQUENCE [LARGE SCALE GENOMIC DNA]</scope>
    <source>
        <strain evidence="2">Heshi-B3</strain>
    </source>
</reference>
<evidence type="ECO:0000313" key="2">
    <source>
        <dbReference type="Proteomes" id="UP000052946"/>
    </source>
</evidence>
<gene>
    <name evidence="1" type="ORF">OPHB3_1672</name>
</gene>
<reference evidence="1 2" key="2">
    <citation type="journal article" date="2016" name="Genome Announc.">
        <title>Draft Genome Sequence of Oceanobacillus picturae Heshi-B3, Isolated from Fermented Rice Bran in a Traditional Japanese Seafood Dish.</title>
        <authorList>
            <person name="Akuzawa S."/>
            <person name="Nagaoka J."/>
            <person name="Kanekatsu M."/>
            <person name="Kanesaki Y."/>
            <person name="Suzuki T."/>
        </authorList>
    </citation>
    <scope>NUCLEOTIDE SEQUENCE [LARGE SCALE GENOMIC DNA]</scope>
    <source>
        <strain evidence="1 2">Heshi-B3</strain>
    </source>
</reference>
<dbReference type="Proteomes" id="UP000052946">
    <property type="component" value="Unassembled WGS sequence"/>
</dbReference>
<dbReference type="AlphaFoldDB" id="A0A0U9H552"/>
<sequence>MKKKQQNIQWYIEPMNGHKVEYLMEQSLPHNKKYPLFAKESGIFNMEEHKKAHYLLVMSKL</sequence>
<organism evidence="1 2">
    <name type="scientific">Oceanobacillus picturae</name>
    <dbReference type="NCBI Taxonomy" id="171693"/>
    <lineage>
        <taxon>Bacteria</taxon>
        <taxon>Bacillati</taxon>
        <taxon>Bacillota</taxon>
        <taxon>Bacilli</taxon>
        <taxon>Bacillales</taxon>
        <taxon>Bacillaceae</taxon>
        <taxon>Oceanobacillus</taxon>
    </lineage>
</organism>
<evidence type="ECO:0000313" key="1">
    <source>
        <dbReference type="EMBL" id="GAQ17747.1"/>
    </source>
</evidence>
<accession>A0A0U9H552</accession>
<comment type="caution">
    <text evidence="1">The sequence shown here is derived from an EMBL/GenBank/DDBJ whole genome shotgun (WGS) entry which is preliminary data.</text>
</comment>
<name>A0A0U9H552_9BACI</name>